<accession>A0A6M1SQS3</accession>
<dbReference type="NCBIfam" id="TIGR01515">
    <property type="entry name" value="branching_enzym"/>
    <property type="match status" value="1"/>
</dbReference>
<dbReference type="Proteomes" id="UP000473278">
    <property type="component" value="Unassembled WGS sequence"/>
</dbReference>
<feature type="active site" description="Proton donor" evidence="10 11">
    <location>
        <position position="360"/>
    </location>
</feature>
<dbReference type="InterPro" id="IPR013783">
    <property type="entry name" value="Ig-like_fold"/>
</dbReference>
<dbReference type="InterPro" id="IPR004193">
    <property type="entry name" value="Glyco_hydro_13_N"/>
</dbReference>
<comment type="similarity">
    <text evidence="4 10">Belongs to the glycosyl hydrolase 13 family. GlgB subfamily.</text>
</comment>
<dbReference type="InterPro" id="IPR006048">
    <property type="entry name" value="A-amylase/branching_C"/>
</dbReference>
<evidence type="ECO:0000256" key="5">
    <source>
        <dbReference type="ARBA" id="ARBA00022600"/>
    </source>
</evidence>
<dbReference type="EMBL" id="JAALLT010000001">
    <property type="protein sequence ID" value="NGP75160.1"/>
    <property type="molecule type" value="Genomic_DNA"/>
</dbReference>
<dbReference type="GO" id="GO:0043169">
    <property type="term" value="F:cation binding"/>
    <property type="evidence" value="ECO:0007669"/>
    <property type="project" value="InterPro"/>
</dbReference>
<dbReference type="PANTHER" id="PTHR43651">
    <property type="entry name" value="1,4-ALPHA-GLUCAN-BRANCHING ENZYME"/>
    <property type="match status" value="1"/>
</dbReference>
<dbReference type="InterPro" id="IPR017853">
    <property type="entry name" value="GH"/>
</dbReference>
<dbReference type="InterPro" id="IPR014756">
    <property type="entry name" value="Ig_E-set"/>
</dbReference>
<dbReference type="PIRSF" id="PIRSF000463">
    <property type="entry name" value="GlgB"/>
    <property type="match status" value="1"/>
</dbReference>
<dbReference type="Pfam" id="PF02806">
    <property type="entry name" value="Alpha-amylase_C"/>
    <property type="match status" value="1"/>
</dbReference>
<dbReference type="UniPathway" id="UPA00164"/>
<evidence type="ECO:0000256" key="1">
    <source>
        <dbReference type="ARBA" id="ARBA00000826"/>
    </source>
</evidence>
<dbReference type="NCBIfam" id="NF008967">
    <property type="entry name" value="PRK12313.1"/>
    <property type="match status" value="1"/>
</dbReference>
<dbReference type="CDD" id="cd11322">
    <property type="entry name" value="AmyAc_Glg_BE"/>
    <property type="match status" value="1"/>
</dbReference>
<dbReference type="InterPro" id="IPR037439">
    <property type="entry name" value="Branching_enzy"/>
</dbReference>
<evidence type="ECO:0000256" key="4">
    <source>
        <dbReference type="ARBA" id="ARBA00009000"/>
    </source>
</evidence>
<dbReference type="Gene3D" id="3.20.20.80">
    <property type="entry name" value="Glycosidases"/>
    <property type="match status" value="1"/>
</dbReference>
<evidence type="ECO:0000313" key="14">
    <source>
        <dbReference type="Proteomes" id="UP000473278"/>
    </source>
</evidence>
<evidence type="ECO:0000256" key="3">
    <source>
        <dbReference type="ARBA" id="ARBA00004964"/>
    </source>
</evidence>
<keyword evidence="8 10" id="KW-0320">Glycogen biosynthesis</keyword>
<evidence type="ECO:0000256" key="9">
    <source>
        <dbReference type="ARBA" id="ARBA00023277"/>
    </source>
</evidence>
<keyword evidence="9 10" id="KW-0119">Carbohydrate metabolism</keyword>
<comment type="caution">
    <text evidence="13">The sequence shown here is derived from an EMBL/GenBank/DDBJ whole genome shotgun (WGS) entry which is preliminary data.</text>
</comment>
<comment type="function">
    <text evidence="2 10">Catalyzes the formation of the alpha-1,6-glucosidic linkages in glycogen by scission of a 1,4-alpha-linked oligosaccharide from growing alpha-1,4-glucan chains and the subsequent attachment of the oligosaccharide to the alpha-1,6 position.</text>
</comment>
<keyword evidence="5 10" id="KW-0321">Glycogen metabolism</keyword>
<organism evidence="13 14">
    <name type="scientific">Halalkalibaculum roseum</name>
    <dbReference type="NCBI Taxonomy" id="2709311"/>
    <lineage>
        <taxon>Bacteria</taxon>
        <taxon>Pseudomonadati</taxon>
        <taxon>Balneolota</taxon>
        <taxon>Balneolia</taxon>
        <taxon>Balneolales</taxon>
        <taxon>Balneolaceae</taxon>
        <taxon>Halalkalibaculum</taxon>
    </lineage>
</organism>
<evidence type="ECO:0000313" key="13">
    <source>
        <dbReference type="EMBL" id="NGP75160.1"/>
    </source>
</evidence>
<protein>
    <recommendedName>
        <fullName evidence="10">1,4-alpha-glucan branching enzyme GlgB</fullName>
        <ecNumber evidence="10">2.4.1.18</ecNumber>
    </recommendedName>
    <alternativeName>
        <fullName evidence="10">1,4-alpha-D-glucan:1,4-alpha-D-glucan 6-glucosyl-transferase</fullName>
    </alternativeName>
    <alternativeName>
        <fullName evidence="10">Alpha-(1-&gt;4)-glucan branching enzyme</fullName>
    </alternativeName>
    <alternativeName>
        <fullName evidence="10">Glycogen branching enzyme</fullName>
        <shortName evidence="10">BE</shortName>
    </alternativeName>
</protein>
<evidence type="ECO:0000256" key="2">
    <source>
        <dbReference type="ARBA" id="ARBA00002953"/>
    </source>
</evidence>
<evidence type="ECO:0000256" key="8">
    <source>
        <dbReference type="ARBA" id="ARBA00023056"/>
    </source>
</evidence>
<keyword evidence="6 10" id="KW-0328">Glycosyltransferase</keyword>
<evidence type="ECO:0000256" key="11">
    <source>
        <dbReference type="PIRSR" id="PIRSR000463-1"/>
    </source>
</evidence>
<evidence type="ECO:0000256" key="7">
    <source>
        <dbReference type="ARBA" id="ARBA00022679"/>
    </source>
</evidence>
<dbReference type="PANTHER" id="PTHR43651:SF3">
    <property type="entry name" value="1,4-ALPHA-GLUCAN-BRANCHING ENZYME"/>
    <property type="match status" value="1"/>
</dbReference>
<dbReference type="Gene3D" id="2.60.40.1180">
    <property type="entry name" value="Golgi alpha-mannosidase II"/>
    <property type="match status" value="1"/>
</dbReference>
<dbReference type="CDD" id="cd02855">
    <property type="entry name" value="E_set_GBE_prok_N"/>
    <property type="match status" value="1"/>
</dbReference>
<dbReference type="InterPro" id="IPR006047">
    <property type="entry name" value="GH13_cat_dom"/>
</dbReference>
<dbReference type="NCBIfam" id="NF003811">
    <property type="entry name" value="PRK05402.1"/>
    <property type="match status" value="1"/>
</dbReference>
<feature type="active site" description="Nucleophile" evidence="10 11">
    <location>
        <position position="307"/>
    </location>
</feature>
<keyword evidence="7 10" id="KW-0808">Transferase</keyword>
<dbReference type="SMART" id="SM00642">
    <property type="entry name" value="Aamy"/>
    <property type="match status" value="1"/>
</dbReference>
<dbReference type="FunFam" id="3.20.20.80:FF:000003">
    <property type="entry name" value="1,4-alpha-glucan branching enzyme GlgB"/>
    <property type="match status" value="1"/>
</dbReference>
<dbReference type="GO" id="GO:0004553">
    <property type="term" value="F:hydrolase activity, hydrolyzing O-glycosyl compounds"/>
    <property type="evidence" value="ECO:0007669"/>
    <property type="project" value="InterPro"/>
</dbReference>
<evidence type="ECO:0000256" key="10">
    <source>
        <dbReference type="HAMAP-Rule" id="MF_00685"/>
    </source>
</evidence>
<dbReference type="InterPro" id="IPR013780">
    <property type="entry name" value="Glyco_hydro_b"/>
</dbReference>
<evidence type="ECO:0000259" key="12">
    <source>
        <dbReference type="SMART" id="SM00642"/>
    </source>
</evidence>
<dbReference type="InterPro" id="IPR044143">
    <property type="entry name" value="GlgB_N_E_set_prok"/>
</dbReference>
<dbReference type="GO" id="GO:0003844">
    <property type="term" value="F:1,4-alpha-glucan branching enzyme activity"/>
    <property type="evidence" value="ECO:0007669"/>
    <property type="project" value="UniProtKB-UniRule"/>
</dbReference>
<feature type="domain" description="Glycosyl hydrolase family 13 catalytic" evidence="12">
    <location>
        <begin position="148"/>
        <end position="512"/>
    </location>
</feature>
<dbReference type="InterPro" id="IPR006407">
    <property type="entry name" value="GlgB"/>
</dbReference>
<keyword evidence="14" id="KW-1185">Reference proteome</keyword>
<proteinExistence type="inferred from homology"/>
<dbReference type="HAMAP" id="MF_00685">
    <property type="entry name" value="GlgB"/>
    <property type="match status" value="1"/>
</dbReference>
<dbReference type="GO" id="GO:0005829">
    <property type="term" value="C:cytosol"/>
    <property type="evidence" value="ECO:0007669"/>
    <property type="project" value="TreeGrafter"/>
</dbReference>
<dbReference type="GO" id="GO:0005978">
    <property type="term" value="P:glycogen biosynthetic process"/>
    <property type="evidence" value="ECO:0007669"/>
    <property type="project" value="UniProtKB-UniRule"/>
</dbReference>
<dbReference type="Pfam" id="PF02922">
    <property type="entry name" value="CBM_48"/>
    <property type="match status" value="1"/>
</dbReference>
<sequence length="620" mass="72327">MTSLLSKKDREKWHAGNHHHIYEKLGAHITDKGVRFAVWAPHAHSVSVVGPFNHWDGRENPMEKDEETGIWSTEIEGVKHWSLYKYELKTGPDSPPFLKSDPYAFYSELRPKTASIVYELEGFDWEDDEWLENRQGLQSFDKPMSIYEVHIGSWRLKGWQNSEYLSYKELAGELIPYVKDMGFTHIELMPVSEYPYDASWGYQVTGYYAPTSRYGEPKEFMYFINECHKAGIGVILDWVPGHFPKDEQALQMFDGQALYEHEHPFRREQKDWGTHVFDYSKPGVRNFLISNAAFWSEKFHIDGLRVDAVASMLYLDYSKSHGEWLPNQYGGNENIEAIEFLKEFNRVMQDEYPGVLTIAEESTSWAGVTDSTENGGLGFDYKWNMGWMNDTLSYMEMNVKGRYRNPRKITFPMVYAMNEQFVLPLSHDEVVHLKKPLAYKAPGQHEQQFANLRLLFSYMMGFPGKKLLFMGGEFGQTSEWSEDRQLDWHLLKYKPHEGMQRLVSDLLDIYNREGSLYEQENNYQSFEWIHMGEEHPGLFSFLRKAKDSQNHIFFILNFSDSEIFDYSPGPFEGMRYELLVNTDSEYYGGNNRGSLSEPAKDYRQVCGLAPFSALVLKSIY</sequence>
<dbReference type="SUPFAM" id="SSF51445">
    <property type="entry name" value="(Trans)glycosidases"/>
    <property type="match status" value="1"/>
</dbReference>
<gene>
    <name evidence="10 13" type="primary">glgB</name>
    <name evidence="13" type="ORF">G3570_00835</name>
</gene>
<dbReference type="RefSeq" id="WP_165138222.1">
    <property type="nucleotide sequence ID" value="NZ_JAALLT010000001.1"/>
</dbReference>
<dbReference type="EC" id="2.4.1.18" evidence="10"/>
<dbReference type="AlphaFoldDB" id="A0A6M1SQS3"/>
<reference evidence="13 14" key="1">
    <citation type="submission" date="2020-02" db="EMBL/GenBank/DDBJ databases">
        <title>Balneolaceae bacterium YR4-1, complete genome.</title>
        <authorList>
            <person name="Li Y."/>
            <person name="Wu S."/>
        </authorList>
    </citation>
    <scope>NUCLEOTIDE SEQUENCE [LARGE SCALE GENOMIC DNA]</scope>
    <source>
        <strain evidence="13 14">YR4-1</strain>
    </source>
</reference>
<name>A0A6M1SQS3_9BACT</name>
<evidence type="ECO:0000256" key="6">
    <source>
        <dbReference type="ARBA" id="ARBA00022676"/>
    </source>
</evidence>
<dbReference type="Gene3D" id="2.60.40.10">
    <property type="entry name" value="Immunoglobulins"/>
    <property type="match status" value="1"/>
</dbReference>
<dbReference type="SUPFAM" id="SSF81296">
    <property type="entry name" value="E set domains"/>
    <property type="match status" value="1"/>
</dbReference>
<dbReference type="SUPFAM" id="SSF51011">
    <property type="entry name" value="Glycosyl hydrolase domain"/>
    <property type="match status" value="1"/>
</dbReference>
<dbReference type="Pfam" id="PF00128">
    <property type="entry name" value="Alpha-amylase"/>
    <property type="match status" value="2"/>
</dbReference>
<comment type="pathway">
    <text evidence="3 10">Glycan biosynthesis; glycogen biosynthesis.</text>
</comment>
<comment type="catalytic activity">
    <reaction evidence="1 10">
        <text>Transfers a segment of a (1-&gt;4)-alpha-D-glucan chain to a primary hydroxy group in a similar glucan chain.</text>
        <dbReference type="EC" id="2.4.1.18"/>
    </reaction>
</comment>
<comment type="subunit">
    <text evidence="10">Monomer.</text>
</comment>